<dbReference type="AlphaFoldDB" id="A0A835VIK6"/>
<reference evidence="1 2" key="1">
    <citation type="journal article" date="2020" name="Nat. Food">
        <title>A phased Vanilla planifolia genome enables genetic improvement of flavour and production.</title>
        <authorList>
            <person name="Hasing T."/>
            <person name="Tang H."/>
            <person name="Brym M."/>
            <person name="Khazi F."/>
            <person name="Huang T."/>
            <person name="Chambers A.H."/>
        </authorList>
    </citation>
    <scope>NUCLEOTIDE SEQUENCE [LARGE SCALE GENOMIC DNA]</scope>
    <source>
        <tissue evidence="1">Leaf</tissue>
    </source>
</reference>
<comment type="caution">
    <text evidence="1">The sequence shown here is derived from an EMBL/GenBank/DDBJ whole genome shotgun (WGS) entry which is preliminary data.</text>
</comment>
<dbReference type="OrthoDB" id="7481291at2759"/>
<keyword evidence="2" id="KW-1185">Reference proteome</keyword>
<accession>A0A835VIK6</accession>
<name>A0A835VIK6_VANPL</name>
<organism evidence="1 2">
    <name type="scientific">Vanilla planifolia</name>
    <name type="common">Vanilla</name>
    <dbReference type="NCBI Taxonomy" id="51239"/>
    <lineage>
        <taxon>Eukaryota</taxon>
        <taxon>Viridiplantae</taxon>
        <taxon>Streptophyta</taxon>
        <taxon>Embryophyta</taxon>
        <taxon>Tracheophyta</taxon>
        <taxon>Spermatophyta</taxon>
        <taxon>Magnoliopsida</taxon>
        <taxon>Liliopsida</taxon>
        <taxon>Asparagales</taxon>
        <taxon>Orchidaceae</taxon>
        <taxon>Vanilloideae</taxon>
        <taxon>Vanilleae</taxon>
        <taxon>Vanilla</taxon>
    </lineage>
</organism>
<dbReference type="Proteomes" id="UP000636800">
    <property type="component" value="Chromosome 1"/>
</dbReference>
<dbReference type="EMBL" id="JADCNL010000001">
    <property type="protein sequence ID" value="KAG0498413.1"/>
    <property type="molecule type" value="Genomic_DNA"/>
</dbReference>
<protein>
    <submittedName>
        <fullName evidence="1">Uncharacterized protein</fullName>
    </submittedName>
</protein>
<evidence type="ECO:0000313" key="2">
    <source>
        <dbReference type="Proteomes" id="UP000636800"/>
    </source>
</evidence>
<proteinExistence type="predicted"/>
<sequence length="70" mass="7708">MAKMAEKEEGRFGIRKAEAGSMQQKSGFGFLSTALPNAGRGVGEWAACTWRRVETNFASYVLRLPRGVQN</sequence>
<gene>
    <name evidence="1" type="ORF">HPP92_003104</name>
</gene>
<evidence type="ECO:0000313" key="1">
    <source>
        <dbReference type="EMBL" id="KAG0498413.1"/>
    </source>
</evidence>